<comment type="similarity">
    <text evidence="3">Belongs to the class-I pyridoxal-phosphate-dependent aminotransferase family.</text>
</comment>
<reference evidence="6" key="1">
    <citation type="journal article" date="2021" name="PeerJ">
        <title>Extensive microbial diversity within the chicken gut microbiome revealed by metagenomics and culture.</title>
        <authorList>
            <person name="Gilroy R."/>
            <person name="Ravi A."/>
            <person name="Getino M."/>
            <person name="Pursley I."/>
            <person name="Horton D.L."/>
            <person name="Alikhan N.F."/>
            <person name="Baker D."/>
            <person name="Gharbi K."/>
            <person name="Hall N."/>
            <person name="Watson M."/>
            <person name="Adriaenssens E.M."/>
            <person name="Foster-Nyarko E."/>
            <person name="Jarju S."/>
            <person name="Secka A."/>
            <person name="Antonio M."/>
            <person name="Oren A."/>
            <person name="Chaudhuri R.R."/>
            <person name="La Ragione R."/>
            <person name="Hildebrand F."/>
            <person name="Pallen M.J."/>
        </authorList>
    </citation>
    <scope>NUCLEOTIDE SEQUENCE</scope>
    <source>
        <strain evidence="6">ChiHecec2B26-12326</strain>
    </source>
</reference>
<dbReference type="InterPro" id="IPR025877">
    <property type="entry name" value="MobA-like_NTP_Trfase"/>
</dbReference>
<dbReference type="GO" id="GO:0030170">
    <property type="term" value="F:pyridoxal phosphate binding"/>
    <property type="evidence" value="ECO:0007669"/>
    <property type="project" value="InterPro"/>
</dbReference>
<dbReference type="EMBL" id="DXEN01000088">
    <property type="protein sequence ID" value="HIX87326.1"/>
    <property type="molecule type" value="Genomic_DNA"/>
</dbReference>
<dbReference type="InterPro" id="IPR004839">
    <property type="entry name" value="Aminotransferase_I/II_large"/>
</dbReference>
<evidence type="ECO:0000313" key="7">
    <source>
        <dbReference type="Proteomes" id="UP000823847"/>
    </source>
</evidence>
<reference evidence="6" key="2">
    <citation type="submission" date="2021-04" db="EMBL/GenBank/DDBJ databases">
        <authorList>
            <person name="Gilroy R."/>
        </authorList>
    </citation>
    <scope>NUCLEOTIDE SEQUENCE</scope>
    <source>
        <strain evidence="6">ChiHecec2B26-12326</strain>
    </source>
</reference>
<dbReference type="EC" id="2.6.1.-" evidence="3"/>
<dbReference type="Gene3D" id="3.90.1150.10">
    <property type="entry name" value="Aspartate Aminotransferase, domain 1"/>
    <property type="match status" value="1"/>
</dbReference>
<gene>
    <name evidence="6" type="ORF">H9848_12090</name>
</gene>
<protein>
    <recommendedName>
        <fullName evidence="3">Aminotransferase</fullName>
        <ecNumber evidence="3">2.6.1.-</ecNumber>
    </recommendedName>
</protein>
<dbReference type="AlphaFoldDB" id="A0A9D2BRP4"/>
<dbReference type="InterPro" id="IPR029044">
    <property type="entry name" value="Nucleotide-diphossugar_trans"/>
</dbReference>
<dbReference type="InterPro" id="IPR015422">
    <property type="entry name" value="PyrdxlP-dep_Trfase_small"/>
</dbReference>
<dbReference type="CDD" id="cd02523">
    <property type="entry name" value="PC_cytidylyltransferase"/>
    <property type="match status" value="1"/>
</dbReference>
<dbReference type="CDD" id="cd00609">
    <property type="entry name" value="AAT_like"/>
    <property type="match status" value="1"/>
</dbReference>
<dbReference type="Gene3D" id="3.40.640.10">
    <property type="entry name" value="Type I PLP-dependent aspartate aminotransferase-like (Major domain)"/>
    <property type="match status" value="1"/>
</dbReference>
<accession>A0A9D2BRP4</accession>
<evidence type="ECO:0000259" key="4">
    <source>
        <dbReference type="Pfam" id="PF00155"/>
    </source>
</evidence>
<evidence type="ECO:0000256" key="2">
    <source>
        <dbReference type="ARBA" id="ARBA00022898"/>
    </source>
</evidence>
<dbReference type="InterPro" id="IPR015421">
    <property type="entry name" value="PyrdxlP-dep_Trfase_major"/>
</dbReference>
<dbReference type="Gene3D" id="3.90.550.10">
    <property type="entry name" value="Spore Coat Polysaccharide Biosynthesis Protein SpsA, Chain A"/>
    <property type="match status" value="1"/>
</dbReference>
<name>A0A9D2BRP4_9BACT</name>
<feature type="domain" description="MobA-like NTP transferase" evidence="5">
    <location>
        <begin position="3"/>
        <end position="134"/>
    </location>
</feature>
<dbReference type="InterPro" id="IPR004838">
    <property type="entry name" value="NHTrfase_class1_PyrdxlP-BS"/>
</dbReference>
<dbReference type="SUPFAM" id="SSF53383">
    <property type="entry name" value="PLP-dependent transferases"/>
    <property type="match status" value="1"/>
</dbReference>
<evidence type="ECO:0000259" key="5">
    <source>
        <dbReference type="Pfam" id="PF12804"/>
    </source>
</evidence>
<organism evidence="6 7">
    <name type="scientific">Candidatus Parabacteroides intestinigallinarum</name>
    <dbReference type="NCBI Taxonomy" id="2838722"/>
    <lineage>
        <taxon>Bacteria</taxon>
        <taxon>Pseudomonadati</taxon>
        <taxon>Bacteroidota</taxon>
        <taxon>Bacteroidia</taxon>
        <taxon>Bacteroidales</taxon>
        <taxon>Tannerellaceae</taxon>
        <taxon>Parabacteroides</taxon>
    </lineage>
</organism>
<dbReference type="GO" id="GO:0016779">
    <property type="term" value="F:nucleotidyltransferase activity"/>
    <property type="evidence" value="ECO:0007669"/>
    <property type="project" value="UniProtKB-ARBA"/>
</dbReference>
<keyword evidence="3 6" id="KW-0032">Aminotransferase</keyword>
<keyword evidence="2" id="KW-0663">Pyridoxal phosphate</keyword>
<evidence type="ECO:0000256" key="3">
    <source>
        <dbReference type="RuleBase" id="RU000481"/>
    </source>
</evidence>
<comment type="cofactor">
    <cofactor evidence="1 3">
        <name>pyridoxal 5'-phosphate</name>
        <dbReference type="ChEBI" id="CHEBI:597326"/>
    </cofactor>
</comment>
<dbReference type="InterPro" id="IPR015424">
    <property type="entry name" value="PyrdxlP-dep_Trfase"/>
</dbReference>
<sequence length="603" mass="69420">MQAIILAAGMGKRLKELTQNNTKCMIKVHHQTLIERMLKQLEALSLKRIIIVIGYKGNKVQDLVGDSINSTPILYIENKIYDKTNNIYSLYLAKDFLMEDDTILLESDLIFESSILDKLINHPYPNLAVVAKYQSWMDGTVVQLDEDNNILNFISKKAFQFNQKDAYYKTVNIYKFSKDFSKNKYIPFLEAYCKALGNNEYYEQVLKVISLLDKPDLKALTITSEKWYEIDDLQDLNNAEALFAQGNQALAMYGKRYGGYWRFPMLLDFCYLVNPYFPNTRLKEELKANFDNLLTEYPSGMQVNAQLAARYAGTSSEQIIVGNGAAELINGYMHLSAERITGVILPTFEEYPNRLDPKQIIYYTPDNADFSYTGSDIISFFDNKPIQQLLIINPDNPSGNLLRKEEIESLIEWSERKCIRLIVDESFLDFARQGKTISLLDKRILDRHPLLIVIKSISKSYGVPGLRLGFLASGDKELIQALKKEISIWNINSFAEFYMQIFIKYIDDYEKARLKFIEERERFLSRLRTVPFLRVIPSAANYFLCEITDTYTSEELCGLLLSKNNILVKDCGKKAGFGGKQYIRIAIRDRKDNDTLVDALTLL</sequence>
<dbReference type="Proteomes" id="UP000823847">
    <property type="component" value="Unassembled WGS sequence"/>
</dbReference>
<feature type="domain" description="Aminotransferase class I/classII large" evidence="4">
    <location>
        <begin position="305"/>
        <end position="600"/>
    </location>
</feature>
<keyword evidence="3" id="KW-0808">Transferase</keyword>
<dbReference type="PROSITE" id="PS00105">
    <property type="entry name" value="AA_TRANSFER_CLASS_1"/>
    <property type="match status" value="1"/>
</dbReference>
<dbReference type="SUPFAM" id="SSF53448">
    <property type="entry name" value="Nucleotide-diphospho-sugar transferases"/>
    <property type="match status" value="1"/>
</dbReference>
<dbReference type="Pfam" id="PF12804">
    <property type="entry name" value="NTP_transf_3"/>
    <property type="match status" value="1"/>
</dbReference>
<proteinExistence type="inferred from homology"/>
<comment type="caution">
    <text evidence="6">The sequence shown here is derived from an EMBL/GenBank/DDBJ whole genome shotgun (WGS) entry which is preliminary data.</text>
</comment>
<dbReference type="Pfam" id="PF00155">
    <property type="entry name" value="Aminotran_1_2"/>
    <property type="match status" value="1"/>
</dbReference>
<dbReference type="GO" id="GO:0008483">
    <property type="term" value="F:transaminase activity"/>
    <property type="evidence" value="ECO:0007669"/>
    <property type="project" value="UniProtKB-KW"/>
</dbReference>
<evidence type="ECO:0000313" key="6">
    <source>
        <dbReference type="EMBL" id="HIX87326.1"/>
    </source>
</evidence>
<evidence type="ECO:0000256" key="1">
    <source>
        <dbReference type="ARBA" id="ARBA00001933"/>
    </source>
</evidence>
<dbReference type="PANTHER" id="PTHR42885">
    <property type="entry name" value="HISTIDINOL-PHOSPHATE AMINOTRANSFERASE-RELATED"/>
    <property type="match status" value="1"/>
</dbReference>
<dbReference type="PANTHER" id="PTHR42885:SF1">
    <property type="entry name" value="THREONINE-PHOSPHATE DECARBOXYLASE"/>
    <property type="match status" value="1"/>
</dbReference>